<evidence type="ECO:0000256" key="8">
    <source>
        <dbReference type="ARBA" id="ARBA00023224"/>
    </source>
</evidence>
<keyword evidence="14" id="KW-1185">Reference proteome</keyword>
<keyword evidence="3 9" id="KW-0812">Transmembrane</keyword>
<comment type="subcellular location">
    <subcellularLocation>
        <location evidence="1">Cell membrane</location>
        <topology evidence="1">Multi-pass membrane protein</topology>
    </subcellularLocation>
</comment>
<dbReference type="PROSITE" id="PS00237">
    <property type="entry name" value="G_PROTEIN_RECEP_F1_1"/>
    <property type="match status" value="1"/>
</dbReference>
<accession>I3MX37</accession>
<dbReference type="EMBL" id="AGTP01045564">
    <property type="status" value="NOT_ANNOTATED_CDS"/>
    <property type="molecule type" value="Genomic_DNA"/>
</dbReference>
<keyword evidence="5 9" id="KW-0297">G-protein coupled receptor</keyword>
<evidence type="ECO:0000256" key="7">
    <source>
        <dbReference type="ARBA" id="ARBA00023170"/>
    </source>
</evidence>
<keyword evidence="6 11" id="KW-0472">Membrane</keyword>
<feature type="transmembrane region" description="Helical" evidence="11">
    <location>
        <begin position="95"/>
        <end position="121"/>
    </location>
</feature>
<dbReference type="SUPFAM" id="SSF81321">
    <property type="entry name" value="Family A G protein-coupled receptor-like"/>
    <property type="match status" value="1"/>
</dbReference>
<dbReference type="Ensembl" id="ENSSTOT00000021687.2">
    <property type="protein sequence ID" value="ENSSTOP00000016682.2"/>
    <property type="gene ID" value="ENSSTOG00000025927.2"/>
</dbReference>
<dbReference type="FunCoup" id="I3MX37">
    <property type="interactions" value="62"/>
</dbReference>
<feature type="transmembrane region" description="Helical" evidence="11">
    <location>
        <begin position="213"/>
        <end position="236"/>
    </location>
</feature>
<gene>
    <name evidence="13" type="primary">LOC101969770</name>
</gene>
<dbReference type="AlphaFoldDB" id="I3MX37"/>
<dbReference type="HOGENOM" id="CLU_009579_4_1_1"/>
<name>I3MX37_ICTTR</name>
<dbReference type="PROSITE" id="PS50262">
    <property type="entry name" value="G_PROTEIN_RECEP_F1_2"/>
    <property type="match status" value="1"/>
</dbReference>
<evidence type="ECO:0000256" key="4">
    <source>
        <dbReference type="ARBA" id="ARBA00022989"/>
    </source>
</evidence>
<dbReference type="PRINTS" id="PR02108">
    <property type="entry name" value="MRGPCRFAMILY"/>
</dbReference>
<evidence type="ECO:0000256" key="6">
    <source>
        <dbReference type="ARBA" id="ARBA00023136"/>
    </source>
</evidence>
<evidence type="ECO:0000313" key="13">
    <source>
        <dbReference type="Ensembl" id="ENSSTOP00000016682.2"/>
    </source>
</evidence>
<reference evidence="13" key="2">
    <citation type="submission" date="2025-08" db="UniProtKB">
        <authorList>
            <consortium name="Ensembl"/>
        </authorList>
    </citation>
    <scope>IDENTIFICATION</scope>
</reference>
<feature type="transmembrane region" description="Helical" evidence="11">
    <location>
        <begin position="58"/>
        <end position="83"/>
    </location>
</feature>
<dbReference type="InterPro" id="IPR000276">
    <property type="entry name" value="GPCR_Rhodpsn"/>
</dbReference>
<reference evidence="13" key="3">
    <citation type="submission" date="2025-09" db="UniProtKB">
        <authorList>
            <consortium name="Ensembl"/>
        </authorList>
    </citation>
    <scope>IDENTIFICATION</scope>
</reference>
<evidence type="ECO:0000256" key="5">
    <source>
        <dbReference type="ARBA" id="ARBA00023040"/>
    </source>
</evidence>
<dbReference type="PANTHER" id="PTHR11334">
    <property type="entry name" value="MAS-RELATED G-PROTEIN COUPLED RECEPTOR"/>
    <property type="match status" value="1"/>
</dbReference>
<evidence type="ECO:0000256" key="11">
    <source>
        <dbReference type="SAM" id="Phobius"/>
    </source>
</evidence>
<feature type="domain" description="G-protein coupled receptors family 1 profile" evidence="12">
    <location>
        <begin position="75"/>
        <end position="306"/>
    </location>
</feature>
<comment type="similarity">
    <text evidence="9">Belongs to the G-protein coupled receptor 1 family.</text>
</comment>
<keyword evidence="8 9" id="KW-0807">Transducer</keyword>
<keyword evidence="7 9" id="KW-0675">Receptor</keyword>
<dbReference type="eggNOG" id="ENOG502RTWA">
    <property type="taxonomic scope" value="Eukaryota"/>
</dbReference>
<dbReference type="EMBL" id="AGTP01045563">
    <property type="status" value="NOT_ANNOTATED_CDS"/>
    <property type="molecule type" value="Genomic_DNA"/>
</dbReference>
<reference evidence="14" key="1">
    <citation type="submission" date="2011-11" db="EMBL/GenBank/DDBJ databases">
        <title>The Draft Genome of Spermophilus tridecemlineatus.</title>
        <authorList>
            <consortium name="The Broad Institute Genome Assembly &amp; Analysis Group"/>
            <consortium name="Computational R&amp;D Group"/>
            <consortium name="and Sequencing Platform"/>
            <person name="Di Palma F."/>
            <person name="Alfoldi J."/>
            <person name="Johnson J."/>
            <person name="Berlin A."/>
            <person name="Gnerre S."/>
            <person name="Jaffe D."/>
            <person name="MacCallum I."/>
            <person name="Young S."/>
            <person name="Walker B.J."/>
            <person name="Lindblad-Toh K."/>
        </authorList>
    </citation>
    <scope>NUCLEOTIDE SEQUENCE [LARGE SCALE GENOMIC DNA]</scope>
</reference>
<sequence>MDVFFVIWHHKITIFTAQPWSTSGVFPSANPNISAWGTELTPRNDKEGTVPGTFNKMILIPNVAIVISALVGLAGNAIVLWLLGFRVRRNAFSVYILNLAGADFLFLCCHIIDSVLVLVKFFYPNTIFLPCFTTVMMFPYIAGLSMLTAISIERCLSVLCPIWYRCRRPKHTSSVMCAVLWVLSLLLSILNRYYCGFLDKKYENNSCLASNFLNTACLIFLFLTLFGASVALLSRLLCGSQKMQLTRLYMTILLTVLVFLLCGMPFGIHWFLLIWIKIDFNTLSFGVYLLSVVLSSVNSCANPIIYFFVGAFRQQLKKQTLKLLLQRALQDTPEEDDCGSSCPQGTLEMSGSKVEP</sequence>
<dbReference type="EMBL" id="AGTP01045562">
    <property type="status" value="NOT_ANNOTATED_CDS"/>
    <property type="molecule type" value="Genomic_DNA"/>
</dbReference>
<dbReference type="PRINTS" id="PR00237">
    <property type="entry name" value="GPCRRHODOPSN"/>
</dbReference>
<evidence type="ECO:0000256" key="3">
    <source>
        <dbReference type="ARBA" id="ARBA00022692"/>
    </source>
</evidence>
<dbReference type="PANTHER" id="PTHR11334:SF33">
    <property type="entry name" value="MAS-RELATED GPR, MEMBER A2A-RELATED"/>
    <property type="match status" value="1"/>
</dbReference>
<evidence type="ECO:0000256" key="10">
    <source>
        <dbReference type="SAM" id="MobiDB-lite"/>
    </source>
</evidence>
<keyword evidence="2" id="KW-1003">Cell membrane</keyword>
<dbReference type="InterPro" id="IPR026233">
    <property type="entry name" value="MRGPCRA"/>
</dbReference>
<evidence type="ECO:0000313" key="14">
    <source>
        <dbReference type="Proteomes" id="UP000005215"/>
    </source>
</evidence>
<dbReference type="InterPro" id="IPR017452">
    <property type="entry name" value="GPCR_Rhodpsn_7TM"/>
</dbReference>
<evidence type="ECO:0000256" key="2">
    <source>
        <dbReference type="ARBA" id="ARBA00022475"/>
    </source>
</evidence>
<dbReference type="Gene3D" id="1.20.1070.10">
    <property type="entry name" value="Rhodopsin 7-helix transmembrane proteins"/>
    <property type="match status" value="1"/>
</dbReference>
<feature type="transmembrane region" description="Helical" evidence="11">
    <location>
        <begin position="127"/>
        <end position="152"/>
    </location>
</feature>
<protein>
    <submittedName>
        <fullName evidence="13">Mas-related G-protein coupled receptor member A-like</fullName>
    </submittedName>
</protein>
<evidence type="ECO:0000256" key="9">
    <source>
        <dbReference type="RuleBase" id="RU000688"/>
    </source>
</evidence>
<dbReference type="InterPro" id="IPR026234">
    <property type="entry name" value="MRGPCRFAMILY"/>
</dbReference>
<feature type="region of interest" description="Disordered" evidence="10">
    <location>
        <begin position="333"/>
        <end position="356"/>
    </location>
</feature>
<dbReference type="GO" id="GO:0005886">
    <property type="term" value="C:plasma membrane"/>
    <property type="evidence" value="ECO:0007669"/>
    <property type="project" value="UniProtKB-SubCell"/>
</dbReference>
<dbReference type="STRING" id="43179.ENSSTOP00000016682"/>
<evidence type="ECO:0000256" key="1">
    <source>
        <dbReference type="ARBA" id="ARBA00004651"/>
    </source>
</evidence>
<feature type="transmembrane region" description="Helical" evidence="11">
    <location>
        <begin position="173"/>
        <end position="193"/>
    </location>
</feature>
<dbReference type="GO" id="GO:0004930">
    <property type="term" value="F:G protein-coupled receptor activity"/>
    <property type="evidence" value="ECO:0007669"/>
    <property type="project" value="UniProtKB-KW"/>
</dbReference>
<feature type="transmembrane region" description="Helical" evidence="11">
    <location>
        <begin position="248"/>
        <end position="276"/>
    </location>
</feature>
<organism evidence="13 14">
    <name type="scientific">Ictidomys tridecemlineatus</name>
    <name type="common">Thirteen-lined ground squirrel</name>
    <name type="synonym">Spermophilus tridecemlineatus</name>
    <dbReference type="NCBI Taxonomy" id="43179"/>
    <lineage>
        <taxon>Eukaryota</taxon>
        <taxon>Metazoa</taxon>
        <taxon>Chordata</taxon>
        <taxon>Craniata</taxon>
        <taxon>Vertebrata</taxon>
        <taxon>Euteleostomi</taxon>
        <taxon>Mammalia</taxon>
        <taxon>Eutheria</taxon>
        <taxon>Euarchontoglires</taxon>
        <taxon>Glires</taxon>
        <taxon>Rodentia</taxon>
        <taxon>Sciuromorpha</taxon>
        <taxon>Sciuridae</taxon>
        <taxon>Xerinae</taxon>
        <taxon>Marmotini</taxon>
        <taxon>Ictidomys</taxon>
    </lineage>
</organism>
<proteinExistence type="inferred from homology"/>
<dbReference type="InParanoid" id="I3MX37"/>
<dbReference type="FunFam" id="1.20.1070.10:FF:000140">
    <property type="entry name" value="Mas-related G-protein coupled receptor member X2"/>
    <property type="match status" value="1"/>
</dbReference>
<keyword evidence="4 11" id="KW-1133">Transmembrane helix</keyword>
<dbReference type="Proteomes" id="UP000005215">
    <property type="component" value="Unassembled WGS sequence"/>
</dbReference>
<feature type="transmembrane region" description="Helical" evidence="11">
    <location>
        <begin position="288"/>
        <end position="312"/>
    </location>
</feature>
<dbReference type="PRINTS" id="PR02109">
    <property type="entry name" value="MRGPCRA"/>
</dbReference>
<dbReference type="GeneTree" id="ENSGT01030000234639"/>
<evidence type="ECO:0000259" key="12">
    <source>
        <dbReference type="PROSITE" id="PS50262"/>
    </source>
</evidence>
<dbReference type="Pfam" id="PF00001">
    <property type="entry name" value="7tm_1"/>
    <property type="match status" value="1"/>
</dbReference>